<comment type="similarity">
    <text evidence="2">Belongs to the CpxP/Spy family.</text>
</comment>
<reference evidence="7 8" key="1">
    <citation type="submission" date="2016-10" db="EMBL/GenBank/DDBJ databases">
        <authorList>
            <person name="de Groot N.N."/>
        </authorList>
    </citation>
    <scope>NUCLEOTIDE SEQUENCE [LARGE SCALE GENOMIC DNA]</scope>
    <source>
        <strain evidence="7 8">DSM 7343</strain>
    </source>
</reference>
<dbReference type="Pfam" id="PF07813">
    <property type="entry name" value="LTXXQ"/>
    <property type="match status" value="1"/>
</dbReference>
<protein>
    <submittedName>
        <fullName evidence="7">LTXXQ motif family protein</fullName>
    </submittedName>
</protein>
<evidence type="ECO:0000256" key="2">
    <source>
        <dbReference type="ARBA" id="ARBA00008441"/>
    </source>
</evidence>
<evidence type="ECO:0000256" key="1">
    <source>
        <dbReference type="ARBA" id="ARBA00004418"/>
    </source>
</evidence>
<name>A0A1H4DI72_9BACT</name>
<dbReference type="STRING" id="37625.SAMN05660420_02961"/>
<gene>
    <name evidence="7" type="ORF">SAMN05660420_02961</name>
</gene>
<dbReference type="Gene3D" id="1.20.120.1490">
    <property type="match status" value="1"/>
</dbReference>
<organism evidence="7 8">
    <name type="scientific">Desulfuromusa kysingii</name>
    <dbReference type="NCBI Taxonomy" id="37625"/>
    <lineage>
        <taxon>Bacteria</taxon>
        <taxon>Pseudomonadati</taxon>
        <taxon>Thermodesulfobacteriota</taxon>
        <taxon>Desulfuromonadia</taxon>
        <taxon>Desulfuromonadales</taxon>
        <taxon>Geopsychrobacteraceae</taxon>
        <taxon>Desulfuromusa</taxon>
    </lineage>
</organism>
<dbReference type="GO" id="GO:0051082">
    <property type="term" value="F:unfolded protein binding"/>
    <property type="evidence" value="ECO:0007669"/>
    <property type="project" value="TreeGrafter"/>
</dbReference>
<comment type="subcellular location">
    <subcellularLocation>
        <location evidence="1">Periplasm</location>
    </subcellularLocation>
</comment>
<evidence type="ECO:0000256" key="4">
    <source>
        <dbReference type="ARBA" id="ARBA00022764"/>
    </source>
</evidence>
<dbReference type="PANTHER" id="PTHR38102">
    <property type="entry name" value="PERIPLASMIC CHAPERONE SPY"/>
    <property type="match status" value="1"/>
</dbReference>
<feature type="region of interest" description="Disordered" evidence="5">
    <location>
        <begin position="161"/>
        <end position="189"/>
    </location>
</feature>
<dbReference type="RefSeq" id="WP_175498416.1">
    <property type="nucleotide sequence ID" value="NZ_FNQN01000010.1"/>
</dbReference>
<evidence type="ECO:0000256" key="3">
    <source>
        <dbReference type="ARBA" id="ARBA00022729"/>
    </source>
</evidence>
<dbReference type="CDD" id="cd09916">
    <property type="entry name" value="CpxP_like"/>
    <property type="match status" value="1"/>
</dbReference>
<dbReference type="PANTHER" id="PTHR38102:SF1">
    <property type="entry name" value="PERIPLASMIC CHAPERONE SPY"/>
    <property type="match status" value="1"/>
</dbReference>
<evidence type="ECO:0000256" key="5">
    <source>
        <dbReference type="SAM" id="MobiDB-lite"/>
    </source>
</evidence>
<keyword evidence="4" id="KW-0574">Periplasm</keyword>
<evidence type="ECO:0000256" key="6">
    <source>
        <dbReference type="SAM" id="SignalP"/>
    </source>
</evidence>
<feature type="signal peptide" evidence="6">
    <location>
        <begin position="1"/>
        <end position="23"/>
    </location>
</feature>
<feature type="chain" id="PRO_5011662163" evidence="6">
    <location>
        <begin position="24"/>
        <end position="189"/>
    </location>
</feature>
<dbReference type="Proteomes" id="UP000199409">
    <property type="component" value="Unassembled WGS sequence"/>
</dbReference>
<evidence type="ECO:0000313" key="7">
    <source>
        <dbReference type="EMBL" id="SEA72159.1"/>
    </source>
</evidence>
<dbReference type="EMBL" id="FNQN01000010">
    <property type="protein sequence ID" value="SEA72159.1"/>
    <property type="molecule type" value="Genomic_DNA"/>
</dbReference>
<feature type="compositionally biased region" description="Basic and acidic residues" evidence="5">
    <location>
        <begin position="161"/>
        <end position="183"/>
    </location>
</feature>
<dbReference type="AlphaFoldDB" id="A0A1H4DI72"/>
<proteinExistence type="inferred from homology"/>
<accession>A0A1H4DI72</accession>
<dbReference type="GO" id="GO:0030288">
    <property type="term" value="C:outer membrane-bounded periplasmic space"/>
    <property type="evidence" value="ECO:0007669"/>
    <property type="project" value="TreeGrafter"/>
</dbReference>
<sequence>MKKTAILPMLLITLLLSAGTAFSWPGQQGQRDCDNSCNRQGKRMNVEQHEQRMENRLAKMAIILDLTETQQKEIKGLVEKQWQDRQSMRAEMQTSRDDLRAYKQGKEFDESVFRAKAQKLADLKTEMMVQQAKSRQALFAVLTPEQQQKAEKLRAMHADGFFGRDHARPGDCDGQGRRGEKGNGSRWNN</sequence>
<keyword evidence="8" id="KW-1185">Reference proteome</keyword>
<keyword evidence="3 6" id="KW-0732">Signal</keyword>
<dbReference type="InterPro" id="IPR012899">
    <property type="entry name" value="LTXXQ"/>
</dbReference>
<evidence type="ECO:0000313" key="8">
    <source>
        <dbReference type="Proteomes" id="UP000199409"/>
    </source>
</evidence>
<dbReference type="InterPro" id="IPR052211">
    <property type="entry name" value="Cpx_auxiliary_protein"/>
</dbReference>